<dbReference type="InterPro" id="IPR008990">
    <property type="entry name" value="Elect_transpt_acc-like_dom_sf"/>
</dbReference>
<dbReference type="Gene3D" id="1.10.472.20">
    <property type="entry name" value="Nitrile hydratase, beta subunit"/>
    <property type="match status" value="1"/>
</dbReference>
<dbReference type="InterPro" id="IPR049054">
    <property type="entry name" value="CN_hydtase_beta-like_N"/>
</dbReference>
<evidence type="ECO:0000313" key="3">
    <source>
        <dbReference type="Proteomes" id="UP001499994"/>
    </source>
</evidence>
<proteinExistence type="predicted"/>
<organism evidence="2 3">
    <name type="scientific">Gibbsiella dentisursi</name>
    <dbReference type="NCBI Taxonomy" id="796890"/>
    <lineage>
        <taxon>Bacteria</taxon>
        <taxon>Pseudomonadati</taxon>
        <taxon>Pseudomonadota</taxon>
        <taxon>Gammaproteobacteria</taxon>
        <taxon>Enterobacterales</taxon>
        <taxon>Yersiniaceae</taxon>
        <taxon>Gibbsiella</taxon>
    </lineage>
</organism>
<gene>
    <name evidence="2" type="ORF">GCM10022405_02350</name>
</gene>
<dbReference type="Pfam" id="PF21006">
    <property type="entry name" value="NHase_beta_N"/>
    <property type="match status" value="1"/>
</dbReference>
<protein>
    <recommendedName>
        <fullName evidence="1">Nitrile hydratase beta subunit-like N-terminal domain-containing protein</fullName>
    </recommendedName>
</protein>
<dbReference type="SUPFAM" id="SSF50090">
    <property type="entry name" value="Electron transport accessory proteins"/>
    <property type="match status" value="1"/>
</dbReference>
<evidence type="ECO:0000313" key="2">
    <source>
        <dbReference type="EMBL" id="GAA3880382.1"/>
    </source>
</evidence>
<accession>A0ABP7KK04</accession>
<keyword evidence="3" id="KW-1185">Reference proteome</keyword>
<dbReference type="InterPro" id="IPR042262">
    <property type="entry name" value="CN_hydtase_beta_C"/>
</dbReference>
<feature type="domain" description="Nitrile hydratase beta subunit-like N-terminal" evidence="1">
    <location>
        <begin position="1"/>
        <end position="101"/>
    </location>
</feature>
<evidence type="ECO:0000259" key="1">
    <source>
        <dbReference type="Pfam" id="PF21006"/>
    </source>
</evidence>
<dbReference type="Proteomes" id="UP001499994">
    <property type="component" value="Unassembled WGS sequence"/>
</dbReference>
<name>A0ABP7KK04_9GAMM</name>
<comment type="caution">
    <text evidence="2">The sequence shown here is derived from an EMBL/GenBank/DDBJ whole genome shotgun (WGS) entry which is preliminary data.</text>
</comment>
<reference evidence="3" key="1">
    <citation type="journal article" date="2019" name="Int. J. Syst. Evol. Microbiol.">
        <title>The Global Catalogue of Microorganisms (GCM) 10K type strain sequencing project: providing services to taxonomists for standard genome sequencing and annotation.</title>
        <authorList>
            <consortium name="The Broad Institute Genomics Platform"/>
            <consortium name="The Broad Institute Genome Sequencing Center for Infectious Disease"/>
            <person name="Wu L."/>
            <person name="Ma J."/>
        </authorList>
    </citation>
    <scope>NUCLEOTIDE SEQUENCE [LARGE SCALE GENOMIC DNA]</scope>
    <source>
        <strain evidence="3">JCM 17201</strain>
    </source>
</reference>
<dbReference type="RefSeq" id="WP_250645090.1">
    <property type="nucleotide sequence ID" value="NZ_BAABDG010000002.1"/>
</dbReference>
<dbReference type="EMBL" id="BAABDG010000002">
    <property type="protein sequence ID" value="GAA3880382.1"/>
    <property type="molecule type" value="Genomic_DNA"/>
</dbReference>
<sequence>MNSIHDVGGMHNLGPVAINPGEPVFKAEWEKQVFSTIALYFAGGLCPIDEFRHAIEVMDPAEYLSTPYYVHWYHAMETLGLDNGLFTAEELEAKVQQLAQQEKA</sequence>